<dbReference type="InterPro" id="IPR051043">
    <property type="entry name" value="Sulfatase_Mod_Factor_Kinase"/>
</dbReference>
<dbReference type="Gene3D" id="1.10.510.10">
    <property type="entry name" value="Transferase(Phosphotransferase) domain 1"/>
    <property type="match status" value="1"/>
</dbReference>
<keyword evidence="3 11" id="KW-0808">Transferase</keyword>
<dbReference type="InterPro" id="IPR008271">
    <property type="entry name" value="Ser/Thr_kinase_AS"/>
</dbReference>
<dbReference type="SMART" id="SM00220">
    <property type="entry name" value="S_TKc"/>
    <property type="match status" value="1"/>
</dbReference>
<feature type="binding site" evidence="7">
    <location>
        <position position="112"/>
    </location>
    <ligand>
        <name>ATP</name>
        <dbReference type="ChEBI" id="CHEBI:30616"/>
    </ligand>
</feature>
<keyword evidence="9" id="KW-0812">Transmembrane</keyword>
<sequence length="808" mass="88453">MGGRDIQESPVGLSVDQFAKAVISAGLCSTDEIKTYWNSLPADQRPKDAAAFARALIDREKLTQFQATELLSGSTTPLVLGDYVLLAKIGAGGMGQVFKARHRHMKRQAAIKLLPPALTKDEAAVKRFQREVEAAAKLSHPNIVQTYDAGVQRGVWYLVMEHVEGRDLAGVVASDGPLPIPQAIDCIRQAAQGLAFAHDNGVVHRDIKPANLLLDKKGTVKILDMGLARLDDANQDGLTESGQVMGTVDYMAPEQAFDVHTVDARADIYSLGCTLYRLLTARNMYDAESLVQKLMAHQNKPIPPLAVHRPDVPKSLAAIYERMVAKKPEDRYQTMAEVEAALATLNKPVSATSNISPEPDSKLGSFLQSFSGKKTDSSAATAAQATLPKTQPLATAGVSPTISIHSAQVTTDPISDRSIQVARQLPPQRPRGPWWRNRVALIAAGLGGLLFLALGVWVILKDNDGNKITKVRVPEGRAPATQTVREDSKPQPPLAKAPFTAPQAKQHQLAWAKHLGTQVETNNSVGAKMVLIPPGEFLMGSTDEQVAAAQKMAEAIKAGEGTFDRILKSERPQHRRIVTKPFRMGATEVTVKQFRQFVAATKYVTEAEKYGFGSSSSFVLDGSIPDIDRGRSWRELDYPVADNLPAIQISWNDGVAYCQWLSQQESATVRLPTEAEWEFACRAGSTTQFSFGDDLRLLDKFGWYNENCKGVNPVAMKPPNAFGLHDMHGNLREWCQDVFDDNSYSRNALGDFPESANGSARVIRGGDWNYDAARTRSAFRSRYPPSARYGSNGFRVVQELNLSQTTQR</sequence>
<dbReference type="PANTHER" id="PTHR23150">
    <property type="entry name" value="SULFATASE MODIFYING FACTOR 1, 2"/>
    <property type="match status" value="1"/>
</dbReference>
<dbReference type="PROSITE" id="PS50011">
    <property type="entry name" value="PROTEIN_KINASE_DOM"/>
    <property type="match status" value="1"/>
</dbReference>
<keyword evidence="4 7" id="KW-0547">Nucleotide-binding</keyword>
<reference evidence="11 12" key="1">
    <citation type="submission" date="2019-02" db="EMBL/GenBank/DDBJ databases">
        <title>Deep-cultivation of Planctomycetes and their phenomic and genomic characterization uncovers novel biology.</title>
        <authorList>
            <person name="Wiegand S."/>
            <person name="Jogler M."/>
            <person name="Boedeker C."/>
            <person name="Pinto D."/>
            <person name="Vollmers J."/>
            <person name="Rivas-Marin E."/>
            <person name="Kohn T."/>
            <person name="Peeters S.H."/>
            <person name="Heuer A."/>
            <person name="Rast P."/>
            <person name="Oberbeckmann S."/>
            <person name="Bunk B."/>
            <person name="Jeske O."/>
            <person name="Meyerdierks A."/>
            <person name="Storesund J.E."/>
            <person name="Kallscheuer N."/>
            <person name="Luecker S."/>
            <person name="Lage O.M."/>
            <person name="Pohl T."/>
            <person name="Merkel B.J."/>
            <person name="Hornburger P."/>
            <person name="Mueller R.-W."/>
            <person name="Bruemmer F."/>
            <person name="Labrenz M."/>
            <person name="Spormann A.M."/>
            <person name="Op den Camp H."/>
            <person name="Overmann J."/>
            <person name="Amann R."/>
            <person name="Jetten M.S.M."/>
            <person name="Mascher T."/>
            <person name="Medema M.H."/>
            <person name="Devos D.P."/>
            <person name="Kaster A.-K."/>
            <person name="Ovreas L."/>
            <person name="Rohde M."/>
            <person name="Galperin M.Y."/>
            <person name="Jogler C."/>
        </authorList>
    </citation>
    <scope>NUCLEOTIDE SEQUENCE [LARGE SCALE GENOMIC DNA]</scope>
    <source>
        <strain evidence="11 12">ETA_A8</strain>
    </source>
</reference>
<evidence type="ECO:0000256" key="9">
    <source>
        <dbReference type="SAM" id="Phobius"/>
    </source>
</evidence>
<keyword evidence="2" id="KW-0723">Serine/threonine-protein kinase</keyword>
<dbReference type="KEGG" id="aagg:ETAA8_48230"/>
<dbReference type="InterPro" id="IPR017441">
    <property type="entry name" value="Protein_kinase_ATP_BS"/>
</dbReference>
<organism evidence="11 12">
    <name type="scientific">Anatilimnocola aggregata</name>
    <dbReference type="NCBI Taxonomy" id="2528021"/>
    <lineage>
        <taxon>Bacteria</taxon>
        <taxon>Pseudomonadati</taxon>
        <taxon>Planctomycetota</taxon>
        <taxon>Planctomycetia</taxon>
        <taxon>Pirellulales</taxon>
        <taxon>Pirellulaceae</taxon>
        <taxon>Anatilimnocola</taxon>
    </lineage>
</organism>
<protein>
    <recommendedName>
        <fullName evidence="1">non-specific serine/threonine protein kinase</fullName>
        <ecNumber evidence="1">2.7.11.1</ecNumber>
    </recommendedName>
</protein>
<dbReference type="SUPFAM" id="SSF56112">
    <property type="entry name" value="Protein kinase-like (PK-like)"/>
    <property type="match status" value="1"/>
</dbReference>
<dbReference type="Pfam" id="PF03781">
    <property type="entry name" value="FGE-sulfatase"/>
    <property type="match status" value="1"/>
</dbReference>
<keyword evidence="12" id="KW-1185">Reference proteome</keyword>
<dbReference type="PROSITE" id="PS00108">
    <property type="entry name" value="PROTEIN_KINASE_ST"/>
    <property type="match status" value="1"/>
</dbReference>
<evidence type="ECO:0000256" key="7">
    <source>
        <dbReference type="PROSITE-ProRule" id="PRU10141"/>
    </source>
</evidence>
<dbReference type="GO" id="GO:0005524">
    <property type="term" value="F:ATP binding"/>
    <property type="evidence" value="ECO:0007669"/>
    <property type="project" value="UniProtKB-UniRule"/>
</dbReference>
<dbReference type="GO" id="GO:0120147">
    <property type="term" value="F:formylglycine-generating oxidase activity"/>
    <property type="evidence" value="ECO:0007669"/>
    <property type="project" value="TreeGrafter"/>
</dbReference>
<dbReference type="CDD" id="cd14014">
    <property type="entry name" value="STKc_PknB_like"/>
    <property type="match status" value="1"/>
</dbReference>
<accession>A0A517YHL1</accession>
<dbReference type="InterPro" id="IPR042095">
    <property type="entry name" value="SUMF_sf"/>
</dbReference>
<evidence type="ECO:0000313" key="11">
    <source>
        <dbReference type="EMBL" id="QDU29708.1"/>
    </source>
</evidence>
<evidence type="ECO:0000256" key="2">
    <source>
        <dbReference type="ARBA" id="ARBA00022527"/>
    </source>
</evidence>
<evidence type="ECO:0000259" key="10">
    <source>
        <dbReference type="PROSITE" id="PS50011"/>
    </source>
</evidence>
<keyword evidence="5 11" id="KW-0418">Kinase</keyword>
<dbReference type="InterPro" id="IPR016187">
    <property type="entry name" value="CTDL_fold"/>
</dbReference>
<feature type="transmembrane region" description="Helical" evidence="9">
    <location>
        <begin position="439"/>
        <end position="460"/>
    </location>
</feature>
<keyword evidence="6 7" id="KW-0067">ATP-binding</keyword>
<dbReference type="InterPro" id="IPR000719">
    <property type="entry name" value="Prot_kinase_dom"/>
</dbReference>
<dbReference type="EMBL" id="CP036274">
    <property type="protein sequence ID" value="QDU29708.1"/>
    <property type="molecule type" value="Genomic_DNA"/>
</dbReference>
<dbReference type="SUPFAM" id="SSF56436">
    <property type="entry name" value="C-type lectin-like"/>
    <property type="match status" value="1"/>
</dbReference>
<dbReference type="PANTHER" id="PTHR23150:SF19">
    <property type="entry name" value="FORMYLGLYCINE-GENERATING ENZYME"/>
    <property type="match status" value="1"/>
</dbReference>
<feature type="region of interest" description="Disordered" evidence="8">
    <location>
        <begin position="476"/>
        <end position="502"/>
    </location>
</feature>
<dbReference type="Gene3D" id="3.30.200.20">
    <property type="entry name" value="Phosphorylase Kinase, domain 1"/>
    <property type="match status" value="1"/>
</dbReference>
<name>A0A517YHL1_9BACT</name>
<gene>
    <name evidence="11" type="primary">pknB_19</name>
    <name evidence="11" type="ORF">ETAA8_48230</name>
</gene>
<dbReference type="Pfam" id="PF00069">
    <property type="entry name" value="Pkinase"/>
    <property type="match status" value="1"/>
</dbReference>
<dbReference type="PROSITE" id="PS00107">
    <property type="entry name" value="PROTEIN_KINASE_ATP"/>
    <property type="match status" value="1"/>
</dbReference>
<keyword evidence="9" id="KW-0472">Membrane</keyword>
<dbReference type="InterPro" id="IPR005532">
    <property type="entry name" value="SUMF_dom"/>
</dbReference>
<dbReference type="InterPro" id="IPR011009">
    <property type="entry name" value="Kinase-like_dom_sf"/>
</dbReference>
<dbReference type="FunFam" id="1.10.510.10:FF:000021">
    <property type="entry name" value="Serine/threonine protein kinase"/>
    <property type="match status" value="1"/>
</dbReference>
<feature type="domain" description="Protein kinase" evidence="10">
    <location>
        <begin position="83"/>
        <end position="345"/>
    </location>
</feature>
<evidence type="ECO:0000256" key="3">
    <source>
        <dbReference type="ARBA" id="ARBA00022679"/>
    </source>
</evidence>
<evidence type="ECO:0000256" key="5">
    <source>
        <dbReference type="ARBA" id="ARBA00022777"/>
    </source>
</evidence>
<keyword evidence="9" id="KW-1133">Transmembrane helix</keyword>
<evidence type="ECO:0000256" key="1">
    <source>
        <dbReference type="ARBA" id="ARBA00012513"/>
    </source>
</evidence>
<dbReference type="Proteomes" id="UP000315017">
    <property type="component" value="Chromosome"/>
</dbReference>
<dbReference type="EC" id="2.7.11.1" evidence="1"/>
<evidence type="ECO:0000256" key="8">
    <source>
        <dbReference type="SAM" id="MobiDB-lite"/>
    </source>
</evidence>
<dbReference type="GO" id="GO:0004674">
    <property type="term" value="F:protein serine/threonine kinase activity"/>
    <property type="evidence" value="ECO:0007669"/>
    <property type="project" value="UniProtKB-KW"/>
</dbReference>
<evidence type="ECO:0000313" key="12">
    <source>
        <dbReference type="Proteomes" id="UP000315017"/>
    </source>
</evidence>
<dbReference type="AlphaFoldDB" id="A0A517YHL1"/>
<dbReference type="Gene3D" id="3.90.1580.10">
    <property type="entry name" value="paralog of FGE (formylglycine-generating enzyme)"/>
    <property type="match status" value="1"/>
</dbReference>
<proteinExistence type="predicted"/>
<evidence type="ECO:0000256" key="4">
    <source>
        <dbReference type="ARBA" id="ARBA00022741"/>
    </source>
</evidence>
<evidence type="ECO:0000256" key="6">
    <source>
        <dbReference type="ARBA" id="ARBA00022840"/>
    </source>
</evidence>